<evidence type="ECO:0000313" key="3">
    <source>
        <dbReference type="Proteomes" id="UP000515819"/>
    </source>
</evidence>
<dbReference type="GO" id="GO:0015666">
    <property type="term" value="F:restriction endodeoxyribonuclease activity"/>
    <property type="evidence" value="ECO:0007669"/>
    <property type="project" value="TreeGrafter"/>
</dbReference>
<dbReference type="InterPro" id="IPR007560">
    <property type="entry name" value="Restrct_endonuc_IV_Mrr"/>
</dbReference>
<evidence type="ECO:0000313" key="2">
    <source>
        <dbReference type="EMBL" id="QNL99704.1"/>
    </source>
</evidence>
<keyword evidence="3" id="KW-1185">Reference proteome</keyword>
<protein>
    <submittedName>
        <fullName evidence="2">Restriction endonuclease</fullName>
    </submittedName>
</protein>
<gene>
    <name evidence="2" type="ORF">H9Q76_13520</name>
</gene>
<dbReference type="EMBL" id="CP060632">
    <property type="protein sequence ID" value="QNL99704.1"/>
    <property type="molecule type" value="Genomic_DNA"/>
</dbReference>
<organism evidence="2 3">
    <name type="scientific">Wujia chipingensis</name>
    <dbReference type="NCBI Taxonomy" id="2763670"/>
    <lineage>
        <taxon>Bacteria</taxon>
        <taxon>Bacillati</taxon>
        <taxon>Bacillota</taxon>
        <taxon>Clostridia</taxon>
        <taxon>Lachnospirales</taxon>
        <taxon>Lachnospiraceae</taxon>
        <taxon>Wujia</taxon>
    </lineage>
</organism>
<name>A0A7G9FMC3_9FIRM</name>
<dbReference type="PANTHER" id="PTHR30015:SF7">
    <property type="entry name" value="TYPE IV METHYL-DIRECTED RESTRICTION ENZYME ECOKMRR"/>
    <property type="match status" value="1"/>
</dbReference>
<accession>A0A7G9FMC3</accession>
<keyword evidence="2" id="KW-0255">Endonuclease</keyword>
<proteinExistence type="predicted"/>
<dbReference type="Gene3D" id="3.40.1350.10">
    <property type="match status" value="1"/>
</dbReference>
<keyword evidence="2" id="KW-0540">Nuclease</keyword>
<keyword evidence="2" id="KW-0378">Hydrolase</keyword>
<reference evidence="2 3" key="1">
    <citation type="submission" date="2020-08" db="EMBL/GenBank/DDBJ databases">
        <authorList>
            <person name="Liu C."/>
            <person name="Sun Q."/>
        </authorList>
    </citation>
    <scope>NUCLEOTIDE SEQUENCE [LARGE SCALE GENOMIC DNA]</scope>
    <source>
        <strain evidence="2 3">NSJ-4</strain>
    </source>
</reference>
<dbReference type="InterPro" id="IPR011335">
    <property type="entry name" value="Restrct_endonuc-II-like"/>
</dbReference>
<dbReference type="InterPro" id="IPR011856">
    <property type="entry name" value="tRNA_endonuc-like_dom_sf"/>
</dbReference>
<dbReference type="SUPFAM" id="SSF52980">
    <property type="entry name" value="Restriction endonuclease-like"/>
    <property type="match status" value="1"/>
</dbReference>
<dbReference type="GO" id="GO:0003677">
    <property type="term" value="F:DNA binding"/>
    <property type="evidence" value="ECO:0007669"/>
    <property type="project" value="InterPro"/>
</dbReference>
<dbReference type="AlphaFoldDB" id="A0A7G9FMC3"/>
<dbReference type="RefSeq" id="WP_249321316.1">
    <property type="nucleotide sequence ID" value="NZ_CP060632.1"/>
</dbReference>
<dbReference type="InterPro" id="IPR052906">
    <property type="entry name" value="Type_IV_Methyl-Rstrct_Enzyme"/>
</dbReference>
<sequence>MFIPVIDTVLEMNPTEFEKYALQILQNHIKGLNNVKFIHNKVVEAYDGNYQLDGYIEFEVMGVLYKTIVECKHYKYPISREIVQKVYDNLRAIGAQKGIVVSTSNFQSGAIDYAKAHGIALIQMTETEEIFYTRCHYSVVVNHPYVPRNGGEPYIGVMIGRGKDGVGVTCSYLSTLSDALEKFLLPSE</sequence>
<dbReference type="GO" id="GO:0009307">
    <property type="term" value="P:DNA restriction-modification system"/>
    <property type="evidence" value="ECO:0007669"/>
    <property type="project" value="InterPro"/>
</dbReference>
<feature type="domain" description="Restriction endonuclease type IV Mrr" evidence="1">
    <location>
        <begin position="10"/>
        <end position="126"/>
    </location>
</feature>
<dbReference type="PANTHER" id="PTHR30015">
    <property type="entry name" value="MRR RESTRICTION SYSTEM PROTEIN"/>
    <property type="match status" value="1"/>
</dbReference>
<dbReference type="KEGG" id="wcp:H9Q76_13520"/>
<evidence type="ECO:0000259" key="1">
    <source>
        <dbReference type="Pfam" id="PF04471"/>
    </source>
</evidence>
<dbReference type="Proteomes" id="UP000515819">
    <property type="component" value="Chromosome"/>
</dbReference>
<dbReference type="Pfam" id="PF04471">
    <property type="entry name" value="Mrr_cat"/>
    <property type="match status" value="1"/>
</dbReference>